<evidence type="ECO:0000259" key="5">
    <source>
        <dbReference type="SMART" id="SM00249"/>
    </source>
</evidence>
<dbReference type="InterPro" id="IPR001965">
    <property type="entry name" value="Znf_PHD"/>
</dbReference>
<keyword evidence="2" id="KW-0863">Zinc-finger</keyword>
<reference evidence="6" key="1">
    <citation type="submission" date="2021-01" db="EMBL/GenBank/DDBJ databases">
        <title>Adiantum capillus-veneris genome.</title>
        <authorList>
            <person name="Fang Y."/>
            <person name="Liao Q."/>
        </authorList>
    </citation>
    <scope>NUCLEOTIDE SEQUENCE</scope>
    <source>
        <strain evidence="6">H3</strain>
        <tissue evidence="6">Leaf</tissue>
    </source>
</reference>
<dbReference type="OrthoDB" id="692041at2759"/>
<accession>A0A9D4UBE1</accession>
<evidence type="ECO:0000256" key="3">
    <source>
        <dbReference type="ARBA" id="ARBA00022833"/>
    </source>
</evidence>
<dbReference type="PANTHER" id="PTHR34451">
    <property type="entry name" value="PHD FINGER FAMILY PROTEIN"/>
    <property type="match status" value="1"/>
</dbReference>
<keyword evidence="7" id="KW-1185">Reference proteome</keyword>
<keyword evidence="1" id="KW-0479">Metal-binding</keyword>
<dbReference type="InterPro" id="IPR011011">
    <property type="entry name" value="Znf_FYVE_PHD"/>
</dbReference>
<evidence type="ECO:0000256" key="1">
    <source>
        <dbReference type="ARBA" id="ARBA00022723"/>
    </source>
</evidence>
<name>A0A9D4UBE1_ADICA</name>
<dbReference type="SMART" id="SM00249">
    <property type="entry name" value="PHD"/>
    <property type="match status" value="1"/>
</dbReference>
<feature type="region of interest" description="Disordered" evidence="4">
    <location>
        <begin position="250"/>
        <end position="269"/>
    </location>
</feature>
<gene>
    <name evidence="6" type="ORF">GOP47_0020616</name>
</gene>
<feature type="domain" description="Zinc finger PHD-type" evidence="5">
    <location>
        <begin position="96"/>
        <end position="149"/>
    </location>
</feature>
<comment type="caution">
    <text evidence="6">The sequence shown here is derived from an EMBL/GenBank/DDBJ whole genome shotgun (WGS) entry which is preliminary data.</text>
</comment>
<evidence type="ECO:0000256" key="2">
    <source>
        <dbReference type="ARBA" id="ARBA00022771"/>
    </source>
</evidence>
<dbReference type="EMBL" id="JABFUD020000020">
    <property type="protein sequence ID" value="KAI5063946.1"/>
    <property type="molecule type" value="Genomic_DNA"/>
</dbReference>
<evidence type="ECO:0000313" key="7">
    <source>
        <dbReference type="Proteomes" id="UP000886520"/>
    </source>
</evidence>
<dbReference type="AlphaFoldDB" id="A0A9D4UBE1"/>
<keyword evidence="3" id="KW-0862">Zinc</keyword>
<proteinExistence type="predicted"/>
<sequence>MQQVSRCLATRFWPRRRWRACKMGTGNQVDSSASARDSVPVGRSAPSIAQLSLAKGSATVCSACGHVGEPFHRLKHDGTARHFCSSCILFLYKGMYCCLCFVVYENPGAKGDSSLWVSCANCQRIGHIQCARDHDLHVDSVFFTCPKCSQPEKGLAQSSTEGQAENGCPPRKRLRTSGDDQSVCTTSLDDKQKVRGPPEEALAAAQIVALLAVQHAKDAKARSRASAAVAARAAACAKAALDTAYRVAQEEARSKPESSRRLSGTLPASKGGLSSLSAITASKSVRVDGGVPLLSPFLYSNALSHKDQLGKGLTTAGYIPVNARVTTQYNKMKPLPPSAAVTDAIPQSGSFQKPKEVRLQEALEGVQNGGPAMEPEVVNSQAHPIVVYLMQPPVRICSQRLTDHRSSDMSSCVIDVEGMECRGNFSGKEKAEDDGLGDVFKHIDQNVTPVSRFTTDLPQGALVLAKSWNCLIAPGLVLGLYEELPNPPLAECFYNDCYELATFMRIRSYVQIVRHALMKWISTRVKKLCRLVGASSAITQIFFVTHFL</sequence>
<evidence type="ECO:0000256" key="4">
    <source>
        <dbReference type="SAM" id="MobiDB-lite"/>
    </source>
</evidence>
<organism evidence="6 7">
    <name type="scientific">Adiantum capillus-veneris</name>
    <name type="common">Maidenhair fern</name>
    <dbReference type="NCBI Taxonomy" id="13818"/>
    <lineage>
        <taxon>Eukaryota</taxon>
        <taxon>Viridiplantae</taxon>
        <taxon>Streptophyta</taxon>
        <taxon>Embryophyta</taxon>
        <taxon>Tracheophyta</taxon>
        <taxon>Polypodiopsida</taxon>
        <taxon>Polypodiidae</taxon>
        <taxon>Polypodiales</taxon>
        <taxon>Pteridineae</taxon>
        <taxon>Pteridaceae</taxon>
        <taxon>Vittarioideae</taxon>
        <taxon>Adiantum</taxon>
    </lineage>
</organism>
<dbReference type="GO" id="GO:0008270">
    <property type="term" value="F:zinc ion binding"/>
    <property type="evidence" value="ECO:0007669"/>
    <property type="project" value="UniProtKB-KW"/>
</dbReference>
<feature type="compositionally biased region" description="Basic and acidic residues" evidence="4">
    <location>
        <begin position="250"/>
        <end position="260"/>
    </location>
</feature>
<evidence type="ECO:0000313" key="6">
    <source>
        <dbReference type="EMBL" id="KAI5063946.1"/>
    </source>
</evidence>
<feature type="region of interest" description="Disordered" evidence="4">
    <location>
        <begin position="153"/>
        <end position="196"/>
    </location>
</feature>
<protein>
    <recommendedName>
        <fullName evidence="5">Zinc finger PHD-type domain-containing protein</fullName>
    </recommendedName>
</protein>
<dbReference type="Proteomes" id="UP000886520">
    <property type="component" value="Chromosome 20"/>
</dbReference>
<dbReference type="PANTHER" id="PTHR34451:SF7">
    <property type="entry name" value="PHD FINGER FAMILY PROTEIN"/>
    <property type="match status" value="1"/>
</dbReference>
<dbReference type="SUPFAM" id="SSF57903">
    <property type="entry name" value="FYVE/PHD zinc finger"/>
    <property type="match status" value="1"/>
</dbReference>